<evidence type="ECO:0000313" key="2">
    <source>
        <dbReference type="Proteomes" id="UP000435112"/>
    </source>
</evidence>
<organism evidence="1 2">
    <name type="scientific">Phytophthora rubi</name>
    <dbReference type="NCBI Taxonomy" id="129364"/>
    <lineage>
        <taxon>Eukaryota</taxon>
        <taxon>Sar</taxon>
        <taxon>Stramenopiles</taxon>
        <taxon>Oomycota</taxon>
        <taxon>Peronosporomycetes</taxon>
        <taxon>Peronosporales</taxon>
        <taxon>Peronosporaceae</taxon>
        <taxon>Phytophthora</taxon>
    </lineage>
</organism>
<comment type="caution">
    <text evidence="1">The sequence shown here is derived from an EMBL/GenBank/DDBJ whole genome shotgun (WGS) entry which is preliminary data.</text>
</comment>
<reference evidence="1 2" key="1">
    <citation type="submission" date="2018-09" db="EMBL/GenBank/DDBJ databases">
        <title>Genomic investigation of the strawberry pathogen Phytophthora fragariae indicates pathogenicity is determined by transcriptional variation in three key races.</title>
        <authorList>
            <person name="Adams T.M."/>
            <person name="Armitage A.D."/>
            <person name="Sobczyk M.K."/>
            <person name="Bates H.J."/>
            <person name="Dunwell J.M."/>
            <person name="Nellist C.F."/>
            <person name="Harrison R.J."/>
        </authorList>
    </citation>
    <scope>NUCLEOTIDE SEQUENCE [LARGE SCALE GENOMIC DNA]</scope>
    <source>
        <strain evidence="1 2">SCRP324</strain>
    </source>
</reference>
<dbReference type="OrthoDB" id="102808at2759"/>
<dbReference type="EMBL" id="QXFU01001062">
    <property type="protein sequence ID" value="KAE9011840.1"/>
    <property type="molecule type" value="Genomic_DNA"/>
</dbReference>
<dbReference type="AlphaFoldDB" id="A0A6A3KYE6"/>
<evidence type="ECO:0000313" key="1">
    <source>
        <dbReference type="EMBL" id="KAE9011840.1"/>
    </source>
</evidence>
<protein>
    <submittedName>
        <fullName evidence="1">Uncharacterized protein</fullName>
    </submittedName>
</protein>
<sequence>MDAGTWTTVGASRVPAPSLGTGRVRTPNAGVYCTVEAVCNVEVASGVAALPPAAAANCRSATGIRVSGAEVSDTASGVLVAAGSVKDIHTPLDVVLASSDPEVAENRLLETAKGTLDMAGSLVELPMSVDATPGALTPTCVVSVVVVGRTGAKRAAGVPCNVGACSPSPEEGPECCDAAMMLSDMSLGTAQMNCECTCCLS</sequence>
<dbReference type="Proteomes" id="UP000435112">
    <property type="component" value="Unassembled WGS sequence"/>
</dbReference>
<accession>A0A6A3KYE6</accession>
<gene>
    <name evidence="1" type="ORF">PR002_g14962</name>
</gene>
<proteinExistence type="predicted"/>
<name>A0A6A3KYE6_9STRA</name>